<feature type="DNA-binding region" description="Homeobox" evidence="11">
    <location>
        <begin position="275"/>
        <end position="334"/>
    </location>
</feature>
<dbReference type="CDD" id="cd00086">
    <property type="entry name" value="homeodomain"/>
    <property type="match status" value="1"/>
</dbReference>
<evidence type="ECO:0000313" key="16">
    <source>
        <dbReference type="EMBL" id="RXH92057.1"/>
    </source>
</evidence>
<keyword evidence="10" id="KW-0607">Phytochrome signaling pathway</keyword>
<comment type="similarity">
    <text evidence="2">Belongs to the bZIP family.</text>
</comment>
<keyword evidence="11 12" id="KW-0371">Homeobox</keyword>
<evidence type="ECO:0000256" key="1">
    <source>
        <dbReference type="ARBA" id="ARBA00004123"/>
    </source>
</evidence>
<dbReference type="Pfam" id="PF00046">
    <property type="entry name" value="Homeodomain"/>
    <property type="match status" value="1"/>
</dbReference>
<keyword evidence="4" id="KW-0805">Transcription regulation</keyword>
<dbReference type="GO" id="GO:0010218">
    <property type="term" value="P:response to far red light"/>
    <property type="evidence" value="ECO:0007669"/>
    <property type="project" value="TreeGrafter"/>
</dbReference>
<evidence type="ECO:0000256" key="7">
    <source>
        <dbReference type="ARBA" id="ARBA00023163"/>
    </source>
</evidence>
<dbReference type="PANTHER" id="PTHR46714">
    <property type="entry name" value="TRANSCRIPTIONAL ACTIVATOR HAC1"/>
    <property type="match status" value="1"/>
</dbReference>
<dbReference type="InterPro" id="IPR004827">
    <property type="entry name" value="bZIP"/>
</dbReference>
<sequence>MAFASALDTPKGLHFLPLPSSSRHERSPTNLVLPRHFPTRFSSTIALARRRNHRAEVAPSRTKIKKRSLGNKEVKEVEEEDVDEDAIDALFRLLEEDLKNDDASFDDEDLTEEELAKLEQEVAEALGVDGDDDDDEEEEEEDEDDDGVVESYAEEDEEVEEEEEEETPVKLKTWQMRRLAAALKVGRRKTSIKTLAAELCLDRAVVLELLREPPPSLLIMCVTLPDEPATVVSVSQPNSVETVVETTGETVVETTTDSVELESAAKVPVHARQQKFSAQKRLKKAQVETLEGVYRKTKRPTNAMVSSMVHVTNLPRKRVVKWFEDKRSEDGVPDSRQPYQRPIPNTVEMQEQATSSLAASSLPSSSERSSSSAFHLEVKEGMESDEEIGRVPEIGGESAGASASARENGLLAGPDQVQMAGESQRKRGRNPADKESKRLKRLLRNRVSAQQARERKKAYLNDLEVRVKELEQKNSELDERLSTLQNENQMLRHILKNTTASRRGTDGGFEPIASTAVGMVGSRGVRTVSPRKVFHMMDKYRANGNGCGFSLCENVMGLLVELSLIIFLSKCS</sequence>
<feature type="compositionally biased region" description="Basic and acidic residues" evidence="13">
    <location>
        <begin position="376"/>
        <end position="390"/>
    </location>
</feature>
<dbReference type="EMBL" id="RDQH01000334">
    <property type="protein sequence ID" value="RXH92057.1"/>
    <property type="molecule type" value="Genomic_DNA"/>
</dbReference>
<evidence type="ECO:0000259" key="14">
    <source>
        <dbReference type="PROSITE" id="PS50071"/>
    </source>
</evidence>
<comment type="subcellular location">
    <subcellularLocation>
        <location evidence="1 11 12">Nucleus</location>
    </subcellularLocation>
</comment>
<dbReference type="GO" id="GO:0000981">
    <property type="term" value="F:DNA-binding transcription factor activity, RNA polymerase II-specific"/>
    <property type="evidence" value="ECO:0007669"/>
    <property type="project" value="InterPro"/>
</dbReference>
<evidence type="ECO:0000256" key="9">
    <source>
        <dbReference type="ARBA" id="ARBA00070194"/>
    </source>
</evidence>
<dbReference type="SUPFAM" id="SSF57959">
    <property type="entry name" value="Leucine zipper domain"/>
    <property type="match status" value="1"/>
</dbReference>
<keyword evidence="3" id="KW-0832">Ubl conjugation</keyword>
<name>A0A498JBA1_MALDO</name>
<dbReference type="PANTHER" id="PTHR46714:SF6">
    <property type="entry name" value="TRANSCRIPTIONAL ACTIVATOR HAC1"/>
    <property type="match status" value="1"/>
</dbReference>
<evidence type="ECO:0000256" key="3">
    <source>
        <dbReference type="ARBA" id="ARBA00022843"/>
    </source>
</evidence>
<evidence type="ECO:0000256" key="10">
    <source>
        <dbReference type="ARBA" id="ARBA00084091"/>
    </source>
</evidence>
<organism evidence="16 17">
    <name type="scientific">Malus domestica</name>
    <name type="common">Apple</name>
    <name type="synonym">Pyrus malus</name>
    <dbReference type="NCBI Taxonomy" id="3750"/>
    <lineage>
        <taxon>Eukaryota</taxon>
        <taxon>Viridiplantae</taxon>
        <taxon>Streptophyta</taxon>
        <taxon>Embryophyta</taxon>
        <taxon>Tracheophyta</taxon>
        <taxon>Spermatophyta</taxon>
        <taxon>Magnoliopsida</taxon>
        <taxon>eudicotyledons</taxon>
        <taxon>Gunneridae</taxon>
        <taxon>Pentapetalae</taxon>
        <taxon>rosids</taxon>
        <taxon>fabids</taxon>
        <taxon>Rosales</taxon>
        <taxon>Rosaceae</taxon>
        <taxon>Amygdaloideae</taxon>
        <taxon>Maleae</taxon>
        <taxon>Malus</taxon>
    </lineage>
</organism>
<dbReference type="Proteomes" id="UP000290289">
    <property type="component" value="Chromosome 8"/>
</dbReference>
<proteinExistence type="inferred from homology"/>
<feature type="compositionally biased region" description="Low complexity" evidence="13">
    <location>
        <begin position="353"/>
        <end position="373"/>
    </location>
</feature>
<accession>A0A498JBA1</accession>
<dbReference type="SMART" id="SM00389">
    <property type="entry name" value="HOX"/>
    <property type="match status" value="1"/>
</dbReference>
<dbReference type="PROSITE" id="PS50217">
    <property type="entry name" value="BZIP"/>
    <property type="match status" value="1"/>
</dbReference>
<keyword evidence="6" id="KW-0010">Activator</keyword>
<feature type="domain" description="Homeobox" evidence="14">
    <location>
        <begin position="273"/>
        <end position="333"/>
    </location>
</feature>
<evidence type="ECO:0000256" key="6">
    <source>
        <dbReference type="ARBA" id="ARBA00023159"/>
    </source>
</evidence>
<gene>
    <name evidence="16" type="ORF">DVH24_021080</name>
</gene>
<reference evidence="16 17" key="1">
    <citation type="submission" date="2018-10" db="EMBL/GenBank/DDBJ databases">
        <title>A high-quality apple genome assembly.</title>
        <authorList>
            <person name="Hu J."/>
        </authorList>
    </citation>
    <scope>NUCLEOTIDE SEQUENCE [LARGE SCALE GENOMIC DNA]</scope>
    <source>
        <strain evidence="17">cv. HFTH1</strain>
        <tissue evidence="16">Young leaf</tissue>
    </source>
</reference>
<evidence type="ECO:0000259" key="15">
    <source>
        <dbReference type="PROSITE" id="PS50217"/>
    </source>
</evidence>
<dbReference type="SMART" id="SM00338">
    <property type="entry name" value="BRLZ"/>
    <property type="match status" value="1"/>
</dbReference>
<dbReference type="AlphaFoldDB" id="A0A498JBA1"/>
<evidence type="ECO:0000256" key="2">
    <source>
        <dbReference type="ARBA" id="ARBA00007163"/>
    </source>
</evidence>
<dbReference type="GO" id="GO:0010114">
    <property type="term" value="P:response to red light"/>
    <property type="evidence" value="ECO:0007669"/>
    <property type="project" value="TreeGrafter"/>
</dbReference>
<dbReference type="InterPro" id="IPR044280">
    <property type="entry name" value="Hac1/HY5"/>
</dbReference>
<dbReference type="GO" id="GO:0003677">
    <property type="term" value="F:DNA binding"/>
    <property type="evidence" value="ECO:0007669"/>
    <property type="project" value="UniProtKB-UniRule"/>
</dbReference>
<feature type="compositionally biased region" description="Low complexity" evidence="13">
    <location>
        <begin position="395"/>
        <end position="405"/>
    </location>
</feature>
<dbReference type="PROSITE" id="PS50071">
    <property type="entry name" value="HOMEOBOX_2"/>
    <property type="match status" value="1"/>
</dbReference>
<keyword evidence="8 11" id="KW-0539">Nucleus</keyword>
<evidence type="ECO:0000256" key="4">
    <source>
        <dbReference type="ARBA" id="ARBA00023015"/>
    </source>
</evidence>
<dbReference type="PROSITE" id="PS00036">
    <property type="entry name" value="BZIP_BASIC"/>
    <property type="match status" value="1"/>
</dbReference>
<dbReference type="Pfam" id="PF00170">
    <property type="entry name" value="bZIP_1"/>
    <property type="match status" value="1"/>
</dbReference>
<evidence type="ECO:0000256" key="13">
    <source>
        <dbReference type="SAM" id="MobiDB-lite"/>
    </source>
</evidence>
<dbReference type="GO" id="GO:0010099">
    <property type="term" value="P:regulation of photomorphogenesis"/>
    <property type="evidence" value="ECO:0007669"/>
    <property type="project" value="TreeGrafter"/>
</dbReference>
<dbReference type="FunFam" id="1.20.5.490:FF:000004">
    <property type="entry name" value="Transcription factor HY5"/>
    <property type="match status" value="1"/>
</dbReference>
<dbReference type="GO" id="GO:0009585">
    <property type="term" value="P:red, far-red light phototransduction"/>
    <property type="evidence" value="ECO:0007669"/>
    <property type="project" value="UniProtKB-KW"/>
</dbReference>
<dbReference type="Gene3D" id="1.20.5.490">
    <property type="entry name" value="Single helix bin"/>
    <property type="match status" value="1"/>
</dbReference>
<feature type="domain" description="BZIP" evidence="15">
    <location>
        <begin position="435"/>
        <end position="498"/>
    </location>
</feature>
<feature type="region of interest" description="Disordered" evidence="13">
    <location>
        <begin position="125"/>
        <end position="168"/>
    </location>
</feature>
<dbReference type="InterPro" id="IPR046347">
    <property type="entry name" value="bZIP_sf"/>
</dbReference>
<keyword evidence="17" id="KW-1185">Reference proteome</keyword>
<feature type="compositionally biased region" description="Acidic residues" evidence="13">
    <location>
        <begin position="129"/>
        <end position="166"/>
    </location>
</feature>
<dbReference type="SUPFAM" id="SSF46689">
    <property type="entry name" value="Homeodomain-like"/>
    <property type="match status" value="1"/>
</dbReference>
<evidence type="ECO:0000256" key="11">
    <source>
        <dbReference type="PROSITE-ProRule" id="PRU00108"/>
    </source>
</evidence>
<dbReference type="GO" id="GO:0045944">
    <property type="term" value="P:positive regulation of transcription by RNA polymerase II"/>
    <property type="evidence" value="ECO:0007669"/>
    <property type="project" value="InterPro"/>
</dbReference>
<keyword evidence="7" id="KW-0804">Transcription</keyword>
<comment type="caution">
    <text evidence="16">The sequence shown here is derived from an EMBL/GenBank/DDBJ whole genome shotgun (WGS) entry which is preliminary data.</text>
</comment>
<dbReference type="GO" id="GO:0005634">
    <property type="term" value="C:nucleus"/>
    <property type="evidence" value="ECO:0007669"/>
    <property type="project" value="UniProtKB-SubCell"/>
</dbReference>
<evidence type="ECO:0000256" key="5">
    <source>
        <dbReference type="ARBA" id="ARBA00023125"/>
    </source>
</evidence>
<keyword evidence="5 11" id="KW-0238">DNA-binding</keyword>
<protein>
    <recommendedName>
        <fullName evidence="9">Transcription factor HY5</fullName>
    </recommendedName>
</protein>
<evidence type="ECO:0000256" key="8">
    <source>
        <dbReference type="ARBA" id="ARBA00023242"/>
    </source>
</evidence>
<dbReference type="InterPro" id="IPR001356">
    <property type="entry name" value="HD"/>
</dbReference>
<evidence type="ECO:0000313" key="17">
    <source>
        <dbReference type="Proteomes" id="UP000290289"/>
    </source>
</evidence>
<feature type="region of interest" description="Disordered" evidence="13">
    <location>
        <begin position="349"/>
        <end position="437"/>
    </location>
</feature>
<dbReference type="STRING" id="3750.A0A498JBA1"/>
<dbReference type="InterPro" id="IPR009057">
    <property type="entry name" value="Homeodomain-like_sf"/>
</dbReference>
<evidence type="ECO:0000256" key="12">
    <source>
        <dbReference type="RuleBase" id="RU000682"/>
    </source>
</evidence>
<dbReference type="CDD" id="cd14704">
    <property type="entry name" value="bZIP_HY5-like"/>
    <property type="match status" value="1"/>
</dbReference>
<dbReference type="Gene3D" id="1.10.10.60">
    <property type="entry name" value="Homeodomain-like"/>
    <property type="match status" value="1"/>
</dbReference>